<evidence type="ECO:0000256" key="1">
    <source>
        <dbReference type="ARBA" id="ARBA00022737"/>
    </source>
</evidence>
<feature type="repeat" description="PPR" evidence="2">
    <location>
        <begin position="243"/>
        <end position="277"/>
    </location>
</feature>
<comment type="caution">
    <text evidence="3">The sequence shown here is derived from an EMBL/GenBank/DDBJ whole genome shotgun (WGS) entry which is preliminary data.</text>
</comment>
<dbReference type="Pfam" id="PF20431">
    <property type="entry name" value="E_motif"/>
    <property type="match status" value="1"/>
</dbReference>
<dbReference type="PANTHER" id="PTHR47926">
    <property type="entry name" value="PENTATRICOPEPTIDE REPEAT-CONTAINING PROTEIN"/>
    <property type="match status" value="1"/>
</dbReference>
<evidence type="ECO:0000256" key="2">
    <source>
        <dbReference type="PROSITE-ProRule" id="PRU00708"/>
    </source>
</evidence>
<dbReference type="Gene3D" id="1.25.40.10">
    <property type="entry name" value="Tetratricopeptide repeat domain"/>
    <property type="match status" value="4"/>
</dbReference>
<dbReference type="NCBIfam" id="TIGR00756">
    <property type="entry name" value="PPR"/>
    <property type="match status" value="7"/>
</dbReference>
<protein>
    <recommendedName>
        <fullName evidence="5">Pentatricopeptide repeat-containing protein</fullName>
    </recommendedName>
</protein>
<keyword evidence="1" id="KW-0677">Repeat</keyword>
<sequence length="575" mass="63724">MNSSTALSKTVSHIIPQTIRQSLSWNLNFLNSRFSPKPASFLATDLLKSYFEKGLIREACTLFDEMPHRDVVAWTAMISGYTSCNLYQRAWSVFYAMMGDAGVQPNEFTFSSTLKACKGMKSPSCGALVHGLALKHGNHGSLYVANALLDVYSTLFTSMDEACDLFSEISEKNDVTWTTMIAGYTHRGYGYCGLQTFKQMILEGVMPNAFTFSIAISASTSISPCSCGKHLHAAVIKHGFDFNVPVMNSILDMYCRGNNLNEADHCFHYMPQRDIITWNTLIAGYEKSNPKESIKLYSCLESEAPSPNAFTFSSIVAAVSNLAALSCGEQVHGRIIHRGLVSNLELDNALIDMYAKCGNFLSSRRIFNEMPSRNLVSWTSMMIGYGRNGYGKQAIELFDKMLSSSLTPDRIAFMAVLNACSHAGFVDEGLEYFNSMVDDYKIVPDQETYGCVVDLLGRAGRVKEAYELIEKMPFAADESVWGAYLGACLAHKLPDLGTLAVSKVLCLNPKIAGTYLMLSKIYAANGKWKDYVKMRNMMRNLSNKKEVGRSWVEVRSEMCDFVAGGDLRFSSQISG</sequence>
<proteinExistence type="predicted"/>
<feature type="repeat" description="PPR" evidence="2">
    <location>
        <begin position="70"/>
        <end position="105"/>
    </location>
</feature>
<dbReference type="PROSITE" id="PS51375">
    <property type="entry name" value="PPR"/>
    <property type="match status" value="5"/>
</dbReference>
<dbReference type="PANTHER" id="PTHR47926:SF448">
    <property type="entry name" value="PENTACOTRIPEPTIDE-REPEAT REGION OF PRORP DOMAIN-CONTAINING PROTEIN"/>
    <property type="match status" value="1"/>
</dbReference>
<name>A0A9P1EHW7_CUSEU</name>
<dbReference type="Pfam" id="PF13041">
    <property type="entry name" value="PPR_2"/>
    <property type="match status" value="3"/>
</dbReference>
<reference evidence="3" key="1">
    <citation type="submission" date="2022-07" db="EMBL/GenBank/DDBJ databases">
        <authorList>
            <person name="Macas J."/>
            <person name="Novak P."/>
            <person name="Neumann P."/>
        </authorList>
    </citation>
    <scope>NUCLEOTIDE SEQUENCE</scope>
</reference>
<dbReference type="InterPro" id="IPR046848">
    <property type="entry name" value="E_motif"/>
</dbReference>
<feature type="repeat" description="PPR" evidence="2">
    <location>
        <begin position="173"/>
        <end position="207"/>
    </location>
</feature>
<dbReference type="GO" id="GO:0009451">
    <property type="term" value="P:RNA modification"/>
    <property type="evidence" value="ECO:0007669"/>
    <property type="project" value="InterPro"/>
</dbReference>
<accession>A0A9P1EHW7</accession>
<feature type="repeat" description="PPR" evidence="2">
    <location>
        <begin position="374"/>
        <end position="408"/>
    </location>
</feature>
<feature type="repeat" description="PPR" evidence="2">
    <location>
        <begin position="445"/>
        <end position="479"/>
    </location>
</feature>
<dbReference type="EMBL" id="CAMAPE010000050">
    <property type="protein sequence ID" value="CAH9106982.1"/>
    <property type="molecule type" value="Genomic_DNA"/>
</dbReference>
<evidence type="ECO:0008006" key="5">
    <source>
        <dbReference type="Google" id="ProtNLM"/>
    </source>
</evidence>
<dbReference type="OrthoDB" id="609013at2759"/>
<dbReference type="Pfam" id="PF01535">
    <property type="entry name" value="PPR"/>
    <property type="match status" value="1"/>
</dbReference>
<dbReference type="InterPro" id="IPR002885">
    <property type="entry name" value="PPR_rpt"/>
</dbReference>
<dbReference type="GO" id="GO:0003723">
    <property type="term" value="F:RNA binding"/>
    <property type="evidence" value="ECO:0007669"/>
    <property type="project" value="InterPro"/>
</dbReference>
<organism evidence="3 4">
    <name type="scientific">Cuscuta europaea</name>
    <name type="common">European dodder</name>
    <dbReference type="NCBI Taxonomy" id="41803"/>
    <lineage>
        <taxon>Eukaryota</taxon>
        <taxon>Viridiplantae</taxon>
        <taxon>Streptophyta</taxon>
        <taxon>Embryophyta</taxon>
        <taxon>Tracheophyta</taxon>
        <taxon>Spermatophyta</taxon>
        <taxon>Magnoliopsida</taxon>
        <taxon>eudicotyledons</taxon>
        <taxon>Gunneridae</taxon>
        <taxon>Pentapetalae</taxon>
        <taxon>asterids</taxon>
        <taxon>lamiids</taxon>
        <taxon>Solanales</taxon>
        <taxon>Convolvulaceae</taxon>
        <taxon>Cuscuteae</taxon>
        <taxon>Cuscuta</taxon>
        <taxon>Cuscuta subgen. Cuscuta</taxon>
    </lineage>
</organism>
<dbReference type="InterPro" id="IPR046960">
    <property type="entry name" value="PPR_At4g14850-like_plant"/>
</dbReference>
<dbReference type="AlphaFoldDB" id="A0A9P1EHW7"/>
<dbReference type="FunFam" id="1.25.40.10:FF:000090">
    <property type="entry name" value="Pentatricopeptide repeat-containing protein, chloroplastic"/>
    <property type="match status" value="1"/>
</dbReference>
<dbReference type="InterPro" id="IPR011990">
    <property type="entry name" value="TPR-like_helical_dom_sf"/>
</dbReference>
<gene>
    <name evidence="3" type="ORF">CEURO_LOCUS17570</name>
</gene>
<dbReference type="Pfam" id="PF12854">
    <property type="entry name" value="PPR_1"/>
    <property type="match status" value="1"/>
</dbReference>
<evidence type="ECO:0000313" key="4">
    <source>
        <dbReference type="Proteomes" id="UP001152484"/>
    </source>
</evidence>
<evidence type="ECO:0000313" key="3">
    <source>
        <dbReference type="EMBL" id="CAH9106982.1"/>
    </source>
</evidence>
<keyword evidence="4" id="KW-1185">Reference proteome</keyword>
<dbReference type="Proteomes" id="UP001152484">
    <property type="component" value="Unassembled WGS sequence"/>
</dbReference>